<organism evidence="1 2">
    <name type="scientific">Besnoitia besnoiti</name>
    <name type="common">Apicomplexan protozoan</name>
    <dbReference type="NCBI Taxonomy" id="94643"/>
    <lineage>
        <taxon>Eukaryota</taxon>
        <taxon>Sar</taxon>
        <taxon>Alveolata</taxon>
        <taxon>Apicomplexa</taxon>
        <taxon>Conoidasida</taxon>
        <taxon>Coccidia</taxon>
        <taxon>Eucoccidiorida</taxon>
        <taxon>Eimeriorina</taxon>
        <taxon>Sarcocystidae</taxon>
        <taxon>Besnoitia</taxon>
    </lineage>
</organism>
<evidence type="ECO:0000313" key="2">
    <source>
        <dbReference type="Proteomes" id="UP000224006"/>
    </source>
</evidence>
<dbReference type="KEGG" id="bbes:BESB_014460"/>
<dbReference type="EMBL" id="NWUJ01000010">
    <property type="protein sequence ID" value="PFH32833.1"/>
    <property type="molecule type" value="Genomic_DNA"/>
</dbReference>
<dbReference type="GeneID" id="40306507"/>
<accession>A0A2A9MAX3</accession>
<protein>
    <submittedName>
        <fullName evidence="1">Rhoptry protein ROP9</fullName>
    </submittedName>
</protein>
<reference evidence="1 2" key="1">
    <citation type="submission" date="2017-09" db="EMBL/GenBank/DDBJ databases">
        <title>Genome sequencing of Besnoitia besnoiti strain Bb-Ger1.</title>
        <authorList>
            <person name="Schares G."/>
            <person name="Venepally P."/>
            <person name="Lorenzi H.A."/>
        </authorList>
    </citation>
    <scope>NUCLEOTIDE SEQUENCE [LARGE SCALE GENOMIC DNA]</scope>
    <source>
        <strain evidence="1 2">Bb-Ger1</strain>
    </source>
</reference>
<dbReference type="RefSeq" id="XP_029216842.1">
    <property type="nucleotide sequence ID" value="XM_029360175.1"/>
</dbReference>
<sequence length="222" mass="23844">MAPSVKKHPCLKDLAQSVKDMQRRGLKGRDAARAFVDALVKCAIAAVASDFDKTMIHLHSGGSARPTDLAVLGGMTQDFHALGDELASRNIPLTVVTFSDEGENRNGRLAGKALVEATLKESGAKFGVAGVCGRYPVFYSEPDEYSKVGLTAPMSTDKSYHLEKMSEVTGVPIDKMVLLDDDMNNCLSFFKKGGVAVFVGGHDGFNFAHLHVITKMSLVLPD</sequence>
<dbReference type="OrthoDB" id="10054414at2759"/>
<keyword evidence="2" id="KW-1185">Reference proteome</keyword>
<gene>
    <name evidence="1" type="ORF">BESB_014460</name>
</gene>
<comment type="caution">
    <text evidence="1">The sequence shown here is derived from an EMBL/GenBank/DDBJ whole genome shotgun (WGS) entry which is preliminary data.</text>
</comment>
<evidence type="ECO:0000313" key="1">
    <source>
        <dbReference type="EMBL" id="PFH32833.1"/>
    </source>
</evidence>
<dbReference type="AlphaFoldDB" id="A0A2A9MAX3"/>
<dbReference type="VEuPathDB" id="ToxoDB:BESB_014460"/>
<dbReference type="Proteomes" id="UP000224006">
    <property type="component" value="Chromosome IX"/>
</dbReference>
<proteinExistence type="predicted"/>
<name>A0A2A9MAX3_BESBE</name>